<reference evidence="1" key="1">
    <citation type="journal article" date="2007" name="PLoS ONE">
        <title>The first genome sequence of an elite grapevine cultivar (Pinot noir Vitis vinifera L.): coping with a highly heterozygous genome.</title>
        <authorList>
            <person name="Velasco R."/>
            <person name="Zharkikh A."/>
            <person name="Troggio M."/>
            <person name="Cartwright D.A."/>
            <person name="Cestaro A."/>
            <person name="Pruss D."/>
            <person name="Pindo M."/>
            <person name="FitzGerald L.M."/>
            <person name="Vezzulli S."/>
            <person name="Reid J."/>
            <person name="Malacarne G."/>
            <person name="Iliev D."/>
            <person name="Coppola G."/>
            <person name="Wardell B."/>
            <person name="Micheletti D."/>
            <person name="Macalma T."/>
            <person name="Facci M."/>
            <person name="Mitchell J.T."/>
            <person name="Perazzolli M."/>
            <person name="Eldredge G."/>
            <person name="Gatto P."/>
            <person name="Oyzerski R."/>
            <person name="Moretto M."/>
            <person name="Gutin N."/>
            <person name="Stefanini M."/>
            <person name="Chen Y."/>
            <person name="Segala C."/>
            <person name="Davenport C."/>
            <person name="Dematte L."/>
            <person name="Mraz A."/>
            <person name="Battilana J."/>
            <person name="Stormo K."/>
            <person name="Costa F."/>
            <person name="Tao Q."/>
            <person name="Si-Ammour A."/>
            <person name="Harkins T."/>
            <person name="Lackey A."/>
            <person name="Perbost C."/>
            <person name="Taillon B."/>
            <person name="Stella A."/>
            <person name="Solovyev V."/>
            <person name="Fawcett J.A."/>
            <person name="Sterck L."/>
            <person name="Vandepoele K."/>
            <person name="Grando S.M."/>
            <person name="Toppo S."/>
            <person name="Moser C."/>
            <person name="Lanchbury J."/>
            <person name="Bogden R."/>
            <person name="Skolnick M."/>
            <person name="Sgaramella V."/>
            <person name="Bhatnagar S.K."/>
            <person name="Fontana P."/>
            <person name="Gutin A."/>
            <person name="Van de Peer Y."/>
            <person name="Salamini F."/>
            <person name="Viola R."/>
        </authorList>
    </citation>
    <scope>NUCLEOTIDE SEQUENCE</scope>
</reference>
<name>A5C6U5_VITVI</name>
<organism evidence="1">
    <name type="scientific">Vitis vinifera</name>
    <name type="common">Grape</name>
    <dbReference type="NCBI Taxonomy" id="29760"/>
    <lineage>
        <taxon>Eukaryota</taxon>
        <taxon>Viridiplantae</taxon>
        <taxon>Streptophyta</taxon>
        <taxon>Embryophyta</taxon>
        <taxon>Tracheophyta</taxon>
        <taxon>Spermatophyta</taxon>
        <taxon>Magnoliopsida</taxon>
        <taxon>eudicotyledons</taxon>
        <taxon>Gunneridae</taxon>
        <taxon>Pentapetalae</taxon>
        <taxon>rosids</taxon>
        <taxon>Vitales</taxon>
        <taxon>Vitaceae</taxon>
        <taxon>Viteae</taxon>
        <taxon>Vitis</taxon>
    </lineage>
</organism>
<sequence length="164" mass="17896">MDPKQNNNNNLNIEGVVHTPWRHAAGAVQGATPASFLTPFRHSLLQRSSAICSAVGGVARSAATPVALRQFGVQARLKHAAPTPSSATSGAVRSAIKASPQTTFGRHCRRLFSAPLQVPLSAPFRACLRRHFRSRVVGGQRHEWRFLIKKKKLPMGFEPTTTRL</sequence>
<accession>A5C6U5</accession>
<proteinExistence type="predicted"/>
<gene>
    <name evidence="1" type="ORF">VITISV_008918</name>
</gene>
<dbReference type="EMBL" id="AM484376">
    <property type="protein sequence ID" value="CAN79740.1"/>
    <property type="molecule type" value="Genomic_DNA"/>
</dbReference>
<evidence type="ECO:0000313" key="1">
    <source>
        <dbReference type="EMBL" id="CAN79740.1"/>
    </source>
</evidence>
<protein>
    <submittedName>
        <fullName evidence="1">Uncharacterized protein</fullName>
    </submittedName>
</protein>
<dbReference type="AlphaFoldDB" id="A5C6U5"/>